<evidence type="ECO:0000313" key="1">
    <source>
        <dbReference type="EMBL" id="KAK7048910.1"/>
    </source>
</evidence>
<comment type="caution">
    <text evidence="1">The sequence shown here is derived from an EMBL/GenBank/DDBJ whole genome shotgun (WGS) entry which is preliminary data.</text>
</comment>
<dbReference type="Proteomes" id="UP001362999">
    <property type="component" value="Unassembled WGS sequence"/>
</dbReference>
<protein>
    <submittedName>
        <fullName evidence="1">Uncharacterized protein</fullName>
    </submittedName>
</protein>
<organism evidence="1 2">
    <name type="scientific">Favolaschia claudopus</name>
    <dbReference type="NCBI Taxonomy" id="2862362"/>
    <lineage>
        <taxon>Eukaryota</taxon>
        <taxon>Fungi</taxon>
        <taxon>Dikarya</taxon>
        <taxon>Basidiomycota</taxon>
        <taxon>Agaricomycotina</taxon>
        <taxon>Agaricomycetes</taxon>
        <taxon>Agaricomycetidae</taxon>
        <taxon>Agaricales</taxon>
        <taxon>Marasmiineae</taxon>
        <taxon>Mycenaceae</taxon>
        <taxon>Favolaschia</taxon>
    </lineage>
</organism>
<evidence type="ECO:0000313" key="2">
    <source>
        <dbReference type="Proteomes" id="UP001362999"/>
    </source>
</evidence>
<dbReference type="EMBL" id="JAWWNJ010000009">
    <property type="protein sequence ID" value="KAK7048910.1"/>
    <property type="molecule type" value="Genomic_DNA"/>
</dbReference>
<dbReference type="AlphaFoldDB" id="A0AAW0D9G4"/>
<accession>A0AAW0D9G4</accession>
<sequence>MSSLDFTPIPSLPSNEDITAYCVERGFPRGTTITDNSGSVIAWVKCGMNVTLGEALMQDWTATALRELLPYSVHLVSLP</sequence>
<gene>
    <name evidence="1" type="ORF">R3P38DRAFT_2872010</name>
</gene>
<name>A0AAW0D9G4_9AGAR</name>
<reference evidence="1 2" key="1">
    <citation type="journal article" date="2024" name="J Genomics">
        <title>Draft genome sequencing and assembly of Favolaschia claudopus CIRM-BRFM 2984 isolated from oak limbs.</title>
        <authorList>
            <person name="Navarro D."/>
            <person name="Drula E."/>
            <person name="Chaduli D."/>
            <person name="Cazenave R."/>
            <person name="Ahrendt S."/>
            <person name="Wang J."/>
            <person name="Lipzen A."/>
            <person name="Daum C."/>
            <person name="Barry K."/>
            <person name="Grigoriev I.V."/>
            <person name="Favel A."/>
            <person name="Rosso M.N."/>
            <person name="Martin F."/>
        </authorList>
    </citation>
    <scope>NUCLEOTIDE SEQUENCE [LARGE SCALE GENOMIC DNA]</scope>
    <source>
        <strain evidence="1 2">CIRM-BRFM 2984</strain>
    </source>
</reference>
<keyword evidence="2" id="KW-1185">Reference proteome</keyword>
<proteinExistence type="predicted"/>